<dbReference type="Gene3D" id="1.25.40.10">
    <property type="entry name" value="Tetratricopeptide repeat domain"/>
    <property type="match status" value="1"/>
</dbReference>
<dbReference type="AlphaFoldDB" id="A0A6C0KTC9"/>
<name>A0A6C0KTC9_9ZZZZ</name>
<dbReference type="PANTHER" id="PTHR43630:SF2">
    <property type="entry name" value="GLYCOSYLTRANSFERASE"/>
    <property type="match status" value="1"/>
</dbReference>
<protein>
    <recommendedName>
        <fullName evidence="1">Glycosyltransferase 2-like domain-containing protein</fullName>
    </recommendedName>
</protein>
<dbReference type="PANTHER" id="PTHR43630">
    <property type="entry name" value="POLY-BETA-1,6-N-ACETYL-D-GLUCOSAMINE SYNTHASE"/>
    <property type="match status" value="1"/>
</dbReference>
<reference evidence="2" key="1">
    <citation type="journal article" date="2020" name="Nature">
        <title>Giant virus diversity and host interactions through global metagenomics.</title>
        <authorList>
            <person name="Schulz F."/>
            <person name="Roux S."/>
            <person name="Paez-Espino D."/>
            <person name="Jungbluth S."/>
            <person name="Walsh D.A."/>
            <person name="Denef V.J."/>
            <person name="McMahon K.D."/>
            <person name="Konstantinidis K.T."/>
            <person name="Eloe-Fadrosh E.A."/>
            <person name="Kyrpides N.C."/>
            <person name="Woyke T."/>
        </authorList>
    </citation>
    <scope>NUCLEOTIDE SEQUENCE</scope>
    <source>
        <strain evidence="2">GVMAG-S-3300013014-136</strain>
    </source>
</reference>
<dbReference type="Pfam" id="PF00535">
    <property type="entry name" value="Glycos_transf_2"/>
    <property type="match status" value="1"/>
</dbReference>
<dbReference type="InterPro" id="IPR029044">
    <property type="entry name" value="Nucleotide-diphossugar_trans"/>
</dbReference>
<dbReference type="InterPro" id="IPR001173">
    <property type="entry name" value="Glyco_trans_2-like"/>
</dbReference>
<accession>A0A6C0KTC9</accession>
<dbReference type="SUPFAM" id="SSF48452">
    <property type="entry name" value="TPR-like"/>
    <property type="match status" value="1"/>
</dbReference>
<sequence length="603" mass="70317">MIKILLISMVKNEGKIIRRCLDSALSIIDAVFVLDTGSTDNTKEEVYKFLEDNKLQGKIRDEKFVNFGESRSKSFTLARDYLREELKWDEKNTYGLLLDGDHVLIVRPVFDKEKMLGEFDHYKIKQKEVSSYFNIRFIRMSEDWICIGKTHEVWTVKNNTHHVGAVVQDKDLLWIDDKCDGGCKLDKFERDERLLLEGLSENIDDELKSRYYFYLGQTYNALKMYKKSNEYYMKRIDMQGWAEEKWFAMIIVIKNYIELNKSGEGEYLPEILSWAKRALEFRPFRCENIYLAAGELIRLKKYDQAMEYIEIGKTICIPPENELLFVDDEMYKYGFALLELKMIESKGETGKKALDLCLQILENIDSKKTNFCIVHMIPHIPLIPLSTKQGFYLSDSPHNLSINFKDGNYDLVVNDNFMNLDENFLQVGFGRKIEEFTNKTGVILFGNLFKTKEGNFGTFKDGVVKEIETTINERIIIDENVFLDSITPWKVNGNVLNENVPVFFKYLSPCLPALKYNNEYILLVSGNIQTDTQLFTLNVFIYTDEKGNYIRHTNPFCLSKANGTAICSFTINNQKNTAVLIYFIFEKNSLHPRLVEFDMEHIC</sequence>
<proteinExistence type="predicted"/>
<evidence type="ECO:0000313" key="2">
    <source>
        <dbReference type="EMBL" id="QHU19990.1"/>
    </source>
</evidence>
<organism evidence="2">
    <name type="scientific">viral metagenome</name>
    <dbReference type="NCBI Taxonomy" id="1070528"/>
    <lineage>
        <taxon>unclassified sequences</taxon>
        <taxon>metagenomes</taxon>
        <taxon>organismal metagenomes</taxon>
    </lineage>
</organism>
<feature type="domain" description="Glycosyltransferase 2-like" evidence="1">
    <location>
        <begin position="10"/>
        <end position="79"/>
    </location>
</feature>
<dbReference type="EMBL" id="MN740961">
    <property type="protein sequence ID" value="QHU19990.1"/>
    <property type="molecule type" value="Genomic_DNA"/>
</dbReference>
<dbReference type="InterPro" id="IPR011990">
    <property type="entry name" value="TPR-like_helical_dom_sf"/>
</dbReference>
<evidence type="ECO:0000259" key="1">
    <source>
        <dbReference type="Pfam" id="PF00535"/>
    </source>
</evidence>
<dbReference type="Gene3D" id="3.90.550.10">
    <property type="entry name" value="Spore Coat Polysaccharide Biosynthesis Protein SpsA, Chain A"/>
    <property type="match status" value="1"/>
</dbReference>
<dbReference type="SUPFAM" id="SSF53448">
    <property type="entry name" value="Nucleotide-diphospho-sugar transferases"/>
    <property type="match status" value="1"/>
</dbReference>